<dbReference type="InterPro" id="IPR003594">
    <property type="entry name" value="HATPase_dom"/>
</dbReference>
<dbReference type="PANTHER" id="PTHR44936">
    <property type="entry name" value="SENSOR PROTEIN CREC"/>
    <property type="match status" value="1"/>
</dbReference>
<evidence type="ECO:0000256" key="6">
    <source>
        <dbReference type="ARBA" id="ARBA00022679"/>
    </source>
</evidence>
<dbReference type="OrthoDB" id="9804645at2"/>
<keyword evidence="10" id="KW-0812">Transmembrane</keyword>
<dbReference type="InterPro" id="IPR003661">
    <property type="entry name" value="HisK_dim/P_dom"/>
</dbReference>
<dbReference type="PROSITE" id="PS50109">
    <property type="entry name" value="HIS_KIN"/>
    <property type="match status" value="1"/>
</dbReference>
<dbReference type="EMBL" id="JACHHR010000002">
    <property type="protein sequence ID" value="MBB5211580.1"/>
    <property type="molecule type" value="Genomic_DNA"/>
</dbReference>
<organism evidence="12 15">
    <name type="scientific">Microbulbifer hydrolyticus</name>
    <dbReference type="NCBI Taxonomy" id="48074"/>
    <lineage>
        <taxon>Bacteria</taxon>
        <taxon>Pseudomonadati</taxon>
        <taxon>Pseudomonadota</taxon>
        <taxon>Gammaproteobacteria</taxon>
        <taxon>Cellvibrionales</taxon>
        <taxon>Microbulbiferaceae</taxon>
        <taxon>Microbulbifer</taxon>
    </lineage>
</organism>
<dbReference type="Pfam" id="PF00512">
    <property type="entry name" value="HisKA"/>
    <property type="match status" value="1"/>
</dbReference>
<feature type="transmembrane region" description="Helical" evidence="10">
    <location>
        <begin position="116"/>
        <end position="136"/>
    </location>
</feature>
<comment type="subcellular location">
    <subcellularLocation>
        <location evidence="2">Cell membrane</location>
        <topology evidence="2">Multi-pass membrane protein</topology>
    </subcellularLocation>
</comment>
<dbReference type="EC" id="2.7.13.3" evidence="3"/>
<dbReference type="InterPro" id="IPR036890">
    <property type="entry name" value="HATPase_C_sf"/>
</dbReference>
<comment type="catalytic activity">
    <reaction evidence="1">
        <text>ATP + protein L-histidine = ADP + protein N-phospho-L-histidine.</text>
        <dbReference type="EC" id="2.7.13.3"/>
    </reaction>
</comment>
<keyword evidence="4" id="KW-1003">Cell membrane</keyword>
<dbReference type="SUPFAM" id="SSF47384">
    <property type="entry name" value="Homodimeric domain of signal transducing histidine kinase"/>
    <property type="match status" value="1"/>
</dbReference>
<dbReference type="CDD" id="cd00082">
    <property type="entry name" value="HisKA"/>
    <property type="match status" value="1"/>
</dbReference>
<protein>
    <recommendedName>
        <fullName evidence="3">histidine kinase</fullName>
        <ecNumber evidence="3">2.7.13.3</ecNumber>
    </recommendedName>
</protein>
<dbReference type="EMBL" id="CP047491">
    <property type="protein sequence ID" value="QHQ37680.1"/>
    <property type="molecule type" value="Genomic_DNA"/>
</dbReference>
<gene>
    <name evidence="13" type="ORF">GTQ55_00900</name>
    <name evidence="12" type="ORF">HNQ53_001798</name>
</gene>
<keyword evidence="8 12" id="KW-0418">Kinase</keyword>
<dbReference type="GO" id="GO:0005524">
    <property type="term" value="F:ATP binding"/>
    <property type="evidence" value="ECO:0007669"/>
    <property type="project" value="UniProtKB-KW"/>
</dbReference>
<dbReference type="SMART" id="SM00387">
    <property type="entry name" value="HATPase_c"/>
    <property type="match status" value="1"/>
</dbReference>
<name>A0A6P1T7P0_9GAMM</name>
<evidence type="ECO:0000313" key="12">
    <source>
        <dbReference type="EMBL" id="MBB5211580.1"/>
    </source>
</evidence>
<accession>A0A6P1T7P0</accession>
<dbReference type="GO" id="GO:0000155">
    <property type="term" value="F:phosphorelay sensor kinase activity"/>
    <property type="evidence" value="ECO:0007669"/>
    <property type="project" value="InterPro"/>
</dbReference>
<evidence type="ECO:0000256" key="2">
    <source>
        <dbReference type="ARBA" id="ARBA00004651"/>
    </source>
</evidence>
<evidence type="ECO:0000256" key="1">
    <source>
        <dbReference type="ARBA" id="ARBA00000085"/>
    </source>
</evidence>
<evidence type="ECO:0000256" key="10">
    <source>
        <dbReference type="SAM" id="Phobius"/>
    </source>
</evidence>
<evidence type="ECO:0000256" key="3">
    <source>
        <dbReference type="ARBA" id="ARBA00012438"/>
    </source>
</evidence>
<dbReference type="Pfam" id="PF02518">
    <property type="entry name" value="HATPase_c"/>
    <property type="match status" value="1"/>
</dbReference>
<dbReference type="InterPro" id="IPR050980">
    <property type="entry name" value="2C_sensor_his_kinase"/>
</dbReference>
<feature type="domain" description="Histidine kinase" evidence="11">
    <location>
        <begin position="193"/>
        <end position="401"/>
    </location>
</feature>
<dbReference type="PANTHER" id="PTHR44936:SF10">
    <property type="entry name" value="SENSOR PROTEIN RSTB"/>
    <property type="match status" value="1"/>
</dbReference>
<dbReference type="GO" id="GO:0005886">
    <property type="term" value="C:plasma membrane"/>
    <property type="evidence" value="ECO:0007669"/>
    <property type="project" value="UniProtKB-SubCell"/>
</dbReference>
<sequence length="404" mass="45590">MRLQMLRLVGVIALALVVVYSAITSLYSLHTRGPMEYSISAAQLAKSLQQGDRPLAQSFPASAMHFPDPLQRRLESGEIVGLNNNDDEILFYQLSGDNVLEIGPFPDQPAESVTQWRLFFIGAMLLVLLALTWPMFRDLHWLQKQAIQFSRKPYTVPREVGRRSPIYPLAETFRRMANIVTGYFQMNQDLARTIAHEIRMPLARIKFQLALDHSSEESKSGSGDESRRVINRATRDIEQLVDKFLSFARMEIHEEFIVPKQVSLETFFGDLGSTLEEQCPALEIGYYFPDDMPWFEPDSMAIAVQNLVVNAGKYARDRVDIRFEVDDDFCSLSVEDNGPGLAGDAVELTDAFTRAATDEQGYGLGLYIVKKVVMWHDGELAMDRSANLGGTRATLTWPNRPRGS</sequence>
<dbReference type="InterPro" id="IPR004358">
    <property type="entry name" value="Sig_transdc_His_kin-like_C"/>
</dbReference>
<dbReference type="AlphaFoldDB" id="A0A6P1T7P0"/>
<dbReference type="PRINTS" id="PR00344">
    <property type="entry name" value="BCTRLSENSOR"/>
</dbReference>
<dbReference type="Proteomes" id="UP000464675">
    <property type="component" value="Chromosome"/>
</dbReference>
<dbReference type="InterPro" id="IPR005467">
    <property type="entry name" value="His_kinase_dom"/>
</dbReference>
<evidence type="ECO:0000313" key="13">
    <source>
        <dbReference type="EMBL" id="QHQ37680.1"/>
    </source>
</evidence>
<reference evidence="13 14" key="1">
    <citation type="submission" date="2020-01" db="EMBL/GenBank/DDBJ databases">
        <title>The possibility of degradation of plastic by Microbulbifer hydrolyticus IRE-31.</title>
        <authorList>
            <person name="Liu L."/>
        </authorList>
    </citation>
    <scope>NUCLEOTIDE SEQUENCE [LARGE SCALE GENOMIC DNA]</scope>
    <source>
        <strain evidence="13 14">IRE-31</strain>
    </source>
</reference>
<keyword evidence="14" id="KW-1185">Reference proteome</keyword>
<evidence type="ECO:0000256" key="7">
    <source>
        <dbReference type="ARBA" id="ARBA00022741"/>
    </source>
</evidence>
<evidence type="ECO:0000256" key="5">
    <source>
        <dbReference type="ARBA" id="ARBA00022553"/>
    </source>
</evidence>
<reference evidence="12 15" key="2">
    <citation type="submission" date="2020-08" db="EMBL/GenBank/DDBJ databases">
        <title>Genomic Encyclopedia of Type Strains, Phase IV (KMG-IV): sequencing the most valuable type-strain genomes for metagenomic binning, comparative biology and taxonomic classification.</title>
        <authorList>
            <person name="Goeker M."/>
        </authorList>
    </citation>
    <scope>NUCLEOTIDE SEQUENCE [LARGE SCALE GENOMIC DNA]</scope>
    <source>
        <strain evidence="12 15">DSM 11525</strain>
    </source>
</reference>
<dbReference type="SUPFAM" id="SSF55874">
    <property type="entry name" value="ATPase domain of HSP90 chaperone/DNA topoisomerase II/histidine kinase"/>
    <property type="match status" value="1"/>
</dbReference>
<evidence type="ECO:0000256" key="4">
    <source>
        <dbReference type="ARBA" id="ARBA00022475"/>
    </source>
</evidence>
<evidence type="ECO:0000256" key="9">
    <source>
        <dbReference type="ARBA" id="ARBA00022840"/>
    </source>
</evidence>
<dbReference type="SMART" id="SM00388">
    <property type="entry name" value="HisKA"/>
    <property type="match status" value="1"/>
</dbReference>
<keyword evidence="9" id="KW-0067">ATP-binding</keyword>
<dbReference type="RefSeq" id="WP_161857018.1">
    <property type="nucleotide sequence ID" value="NZ_CP047491.1"/>
</dbReference>
<dbReference type="Gene3D" id="1.10.287.130">
    <property type="match status" value="1"/>
</dbReference>
<proteinExistence type="predicted"/>
<keyword evidence="10" id="KW-1133">Transmembrane helix</keyword>
<dbReference type="InterPro" id="IPR036097">
    <property type="entry name" value="HisK_dim/P_sf"/>
</dbReference>
<keyword evidence="5" id="KW-0597">Phosphoprotein</keyword>
<evidence type="ECO:0000313" key="14">
    <source>
        <dbReference type="Proteomes" id="UP000464675"/>
    </source>
</evidence>
<keyword evidence="7" id="KW-0547">Nucleotide-binding</keyword>
<keyword evidence="6" id="KW-0808">Transferase</keyword>
<dbReference type="Gene3D" id="3.30.565.10">
    <property type="entry name" value="Histidine kinase-like ATPase, C-terminal domain"/>
    <property type="match status" value="1"/>
</dbReference>
<evidence type="ECO:0000259" key="11">
    <source>
        <dbReference type="PROSITE" id="PS50109"/>
    </source>
</evidence>
<keyword evidence="10" id="KW-0472">Membrane</keyword>
<evidence type="ECO:0000256" key="8">
    <source>
        <dbReference type="ARBA" id="ARBA00022777"/>
    </source>
</evidence>
<evidence type="ECO:0000313" key="15">
    <source>
        <dbReference type="Proteomes" id="UP000563601"/>
    </source>
</evidence>
<dbReference type="Proteomes" id="UP000563601">
    <property type="component" value="Unassembled WGS sequence"/>
</dbReference>